<feature type="compositionally biased region" description="Basic and acidic residues" evidence="1">
    <location>
        <begin position="44"/>
        <end position="60"/>
    </location>
</feature>
<feature type="region of interest" description="Disordered" evidence="1">
    <location>
        <begin position="31"/>
        <end position="69"/>
    </location>
</feature>
<sequence>MKLDEEGRLIGMSGGSGESTFVMLFGRGQEWKNQGNKGLSGQDLFERKSKGEDEASREQTTKTIEVPLK</sequence>
<dbReference type="Proteomes" id="UP001370758">
    <property type="component" value="Unassembled WGS sequence"/>
</dbReference>
<gene>
    <name evidence="2" type="ORF">TWF481_004975</name>
</gene>
<reference evidence="2 3" key="1">
    <citation type="submission" date="2023-08" db="EMBL/GenBank/DDBJ databases">
        <authorList>
            <person name="Palmer J.M."/>
        </authorList>
    </citation>
    <scope>NUCLEOTIDE SEQUENCE [LARGE SCALE GENOMIC DNA]</scope>
    <source>
        <strain evidence="2 3">TWF481</strain>
    </source>
</reference>
<evidence type="ECO:0000313" key="3">
    <source>
        <dbReference type="Proteomes" id="UP001370758"/>
    </source>
</evidence>
<dbReference type="EMBL" id="JAVHJL010000002">
    <property type="protein sequence ID" value="KAK6510258.1"/>
    <property type="molecule type" value="Genomic_DNA"/>
</dbReference>
<name>A0AAV9WL87_9PEZI</name>
<accession>A0AAV9WL87</accession>
<organism evidence="2 3">
    <name type="scientific">Arthrobotrys musiformis</name>
    <dbReference type="NCBI Taxonomy" id="47236"/>
    <lineage>
        <taxon>Eukaryota</taxon>
        <taxon>Fungi</taxon>
        <taxon>Dikarya</taxon>
        <taxon>Ascomycota</taxon>
        <taxon>Pezizomycotina</taxon>
        <taxon>Orbiliomycetes</taxon>
        <taxon>Orbiliales</taxon>
        <taxon>Orbiliaceae</taxon>
        <taxon>Arthrobotrys</taxon>
    </lineage>
</organism>
<evidence type="ECO:0000313" key="2">
    <source>
        <dbReference type="EMBL" id="KAK6510258.1"/>
    </source>
</evidence>
<proteinExistence type="predicted"/>
<protein>
    <submittedName>
        <fullName evidence="2">Uncharacterized protein</fullName>
    </submittedName>
</protein>
<evidence type="ECO:0000256" key="1">
    <source>
        <dbReference type="SAM" id="MobiDB-lite"/>
    </source>
</evidence>
<dbReference type="AlphaFoldDB" id="A0AAV9WL87"/>
<comment type="caution">
    <text evidence="2">The sequence shown here is derived from an EMBL/GenBank/DDBJ whole genome shotgun (WGS) entry which is preliminary data.</text>
</comment>
<keyword evidence="3" id="KW-1185">Reference proteome</keyword>